<dbReference type="SMART" id="SM00513">
    <property type="entry name" value="SAP"/>
    <property type="match status" value="3"/>
</dbReference>
<accession>A0A8S1J489</accession>
<feature type="region of interest" description="Disordered" evidence="2">
    <location>
        <begin position="926"/>
        <end position="986"/>
    </location>
</feature>
<sequence>MDPPRCSTPVVARCLGGRALGASLRGAASGGGRPRRPVRRLVVVAGAGAGSGAAPVSKTGLRKLPKAELAKQLSNYGLDSSGTKPQLVDRLLEHLKAADGLDEMSKDGQDDPSIVPTEQELIKKTKAELVEICKASGLAVRGTKAALVARILEHAEESLQPDWLGVPAVDGAADPARGQAQDAELVTKEEYAAQREELKAALLQTTKVQLQQMCIARGLKKSANTKLELAERLLQAMDEQEEEELREESEADIAQPQPSSQIEAPPGVTVEEGEEITRIVDFRDLTKEDMPVYIGDMNSEIDIILEEMRQTYGKYLTSAGGTSGFLEPETAFPVGGVDADEGPTDDDLRALESEPTVQEYSSRGPDLLEEQDVGDDGEAWSEPAFEELDAPVMAQPSLDTTSIGDEDARRDATIRLDDDENGIDDDDLESEGFGVVSSEGVSPDILGEDLEEEEQELQLRSRRRSRRLDRERDMEAKLLDLSGLKEEYPYDDDELEKMVDASYLQESDEDEEDADEDVDEEDIVDGMLDAEFADAEGDGLRMDDLEEDSKDAVPLSGTQLDVVETVTSAVAGEEAGLETLEEALKLLPEDDAEVKSTEEDASTSEAASAVPDLSSPVAPTLGDREMETSDKPELSASAVEEAGMVAGDASPSDAPPQAPEERDGGGSIPSAVSESEALSEVDEPVNGTILYESPAAAEEVEEGGGGTQPSTDMPAKGGVTYQSPTPVETEDDSPAEIFKESPTAAETVEGSQTSVGTLEESSISVDRVEEPQISLETAEEPPAAAKPLDAEKSLATSSQLEATEELSAAAKSAAGVSDAATLQAEVVQGKKMIETLQEQISARKEALTQMQERIEAAESTQQYTVAQMERLLLVAENLKTQRTDWQSTMRGKVDSLKEAAQRIHETEQTKAALASNLDELEEQLQDLEKQAKEKDKEAEKLKEAINSQEPEDEEEQKDEEEEEASSSAGVSEGSSNEGKGSDMTPGVAMAAGVLGFLDIVSSIFGDTPKKGSKERRKSEEEDKNEDS</sequence>
<feature type="compositionally biased region" description="Polar residues" evidence="2">
    <location>
        <begin position="749"/>
        <end position="764"/>
    </location>
</feature>
<feature type="compositionally biased region" description="Low complexity" evidence="2">
    <location>
        <begin position="965"/>
        <end position="977"/>
    </location>
</feature>
<dbReference type="Pfam" id="PF02037">
    <property type="entry name" value="SAP"/>
    <property type="match status" value="2"/>
</dbReference>
<feature type="region of interest" description="Disordered" evidence="2">
    <location>
        <begin position="483"/>
        <end position="519"/>
    </location>
</feature>
<dbReference type="EMBL" id="CAJHUC010001305">
    <property type="protein sequence ID" value="CAD7700610.1"/>
    <property type="molecule type" value="Genomic_DNA"/>
</dbReference>
<feature type="compositionally biased region" description="Acidic residues" evidence="2">
    <location>
        <begin position="446"/>
        <end position="456"/>
    </location>
</feature>
<gene>
    <name evidence="4" type="ORF">OSTQU699_LOCUS5969</name>
</gene>
<feature type="compositionally biased region" description="Acidic residues" evidence="2">
    <location>
        <begin position="367"/>
        <end position="389"/>
    </location>
</feature>
<evidence type="ECO:0000259" key="3">
    <source>
        <dbReference type="PROSITE" id="PS50800"/>
    </source>
</evidence>
<dbReference type="AlphaFoldDB" id="A0A8S1J489"/>
<feature type="compositionally biased region" description="Basic and acidic residues" evidence="2">
    <location>
        <begin position="406"/>
        <end position="416"/>
    </location>
</feature>
<feature type="compositionally biased region" description="Basic and acidic residues" evidence="2">
    <location>
        <begin position="1007"/>
        <end position="1027"/>
    </location>
</feature>
<protein>
    <recommendedName>
        <fullName evidence="3">SAP domain-containing protein</fullName>
    </recommendedName>
</protein>
<feature type="region of interest" description="Disordered" evidence="2">
    <location>
        <begin position="1003"/>
        <end position="1027"/>
    </location>
</feature>
<feature type="region of interest" description="Disordered" evidence="2">
    <location>
        <begin position="238"/>
        <end position="268"/>
    </location>
</feature>
<reference evidence="4" key="1">
    <citation type="submission" date="2020-12" db="EMBL/GenBank/DDBJ databases">
        <authorList>
            <person name="Iha C."/>
        </authorList>
    </citation>
    <scope>NUCLEOTIDE SEQUENCE</scope>
</reference>
<name>A0A8S1J489_9CHLO</name>
<proteinExistence type="predicted"/>
<evidence type="ECO:0000256" key="2">
    <source>
        <dbReference type="SAM" id="MobiDB-lite"/>
    </source>
</evidence>
<keyword evidence="1" id="KW-0175">Coiled coil</keyword>
<dbReference type="InterPro" id="IPR003034">
    <property type="entry name" value="SAP_dom"/>
</dbReference>
<feature type="compositionally biased region" description="Acidic residues" evidence="2">
    <location>
        <begin position="949"/>
        <end position="964"/>
    </location>
</feature>
<feature type="domain" description="SAP" evidence="3">
    <location>
        <begin position="121"/>
        <end position="155"/>
    </location>
</feature>
<feature type="compositionally biased region" description="Acidic residues" evidence="2">
    <location>
        <begin position="238"/>
        <end position="251"/>
    </location>
</feature>
<organism evidence="4 5">
    <name type="scientific">Ostreobium quekettii</name>
    <dbReference type="NCBI Taxonomy" id="121088"/>
    <lineage>
        <taxon>Eukaryota</taxon>
        <taxon>Viridiplantae</taxon>
        <taxon>Chlorophyta</taxon>
        <taxon>core chlorophytes</taxon>
        <taxon>Ulvophyceae</taxon>
        <taxon>TCBD clade</taxon>
        <taxon>Bryopsidales</taxon>
        <taxon>Ostreobineae</taxon>
        <taxon>Ostreobiaceae</taxon>
        <taxon>Ostreobium</taxon>
    </lineage>
</organism>
<dbReference type="Gene3D" id="1.10.720.30">
    <property type="entry name" value="SAP domain"/>
    <property type="match status" value="2"/>
</dbReference>
<feature type="compositionally biased region" description="Basic and acidic residues" evidence="2">
    <location>
        <begin position="622"/>
        <end position="633"/>
    </location>
</feature>
<feature type="compositionally biased region" description="Basic and acidic residues" evidence="2">
    <location>
        <begin position="582"/>
        <end position="598"/>
    </location>
</feature>
<keyword evidence="5" id="KW-1185">Reference proteome</keyword>
<evidence type="ECO:0000313" key="4">
    <source>
        <dbReference type="EMBL" id="CAD7700610.1"/>
    </source>
</evidence>
<dbReference type="SUPFAM" id="SSF68906">
    <property type="entry name" value="SAP domain"/>
    <property type="match status" value="1"/>
</dbReference>
<dbReference type="PROSITE" id="PS50800">
    <property type="entry name" value="SAP"/>
    <property type="match status" value="2"/>
</dbReference>
<feature type="region of interest" description="Disordered" evidence="2">
    <location>
        <begin position="354"/>
        <end position="469"/>
    </location>
</feature>
<feature type="region of interest" description="Disordered" evidence="2">
    <location>
        <begin position="581"/>
        <end position="804"/>
    </location>
</feature>
<feature type="compositionally biased region" description="Basic and acidic residues" evidence="2">
    <location>
        <begin position="926"/>
        <end position="943"/>
    </location>
</feature>
<dbReference type="InterPro" id="IPR036361">
    <property type="entry name" value="SAP_dom_sf"/>
</dbReference>
<feature type="coiled-coil region" evidence="1">
    <location>
        <begin position="819"/>
        <end position="860"/>
    </location>
</feature>
<feature type="compositionally biased region" description="Acidic residues" evidence="2">
    <location>
        <begin position="417"/>
        <end position="430"/>
    </location>
</feature>
<dbReference type="Proteomes" id="UP000708148">
    <property type="component" value="Unassembled WGS sequence"/>
</dbReference>
<feature type="domain" description="SAP" evidence="3">
    <location>
        <begin position="61"/>
        <end position="95"/>
    </location>
</feature>
<evidence type="ECO:0000313" key="5">
    <source>
        <dbReference type="Proteomes" id="UP000708148"/>
    </source>
</evidence>
<evidence type="ECO:0000256" key="1">
    <source>
        <dbReference type="SAM" id="Coils"/>
    </source>
</evidence>
<comment type="caution">
    <text evidence="4">The sequence shown here is derived from an EMBL/GenBank/DDBJ whole genome shotgun (WGS) entry which is preliminary data.</text>
</comment>
<feature type="compositionally biased region" description="Acidic residues" evidence="2">
    <location>
        <begin position="506"/>
        <end position="519"/>
    </location>
</feature>